<proteinExistence type="predicted"/>
<dbReference type="OrthoDB" id="9795306at2"/>
<dbReference type="SUPFAM" id="SSF54593">
    <property type="entry name" value="Glyoxalase/Bleomycin resistance protein/Dihydroxybiphenyl dioxygenase"/>
    <property type="match status" value="1"/>
</dbReference>
<reference evidence="2" key="2">
    <citation type="submission" date="2020-09" db="EMBL/GenBank/DDBJ databases">
        <authorList>
            <person name="Sun Q."/>
            <person name="Zhou Y."/>
        </authorList>
    </citation>
    <scope>NUCLEOTIDE SEQUENCE</scope>
    <source>
        <strain evidence="2">CGMCC 1.15533</strain>
    </source>
</reference>
<name>A0A917A6P7_9STRE</name>
<sequence length="130" mass="14445">MKLDVYLRFRGTALKAMEFYRQVFQTEFVGPVLIDPTTNRLINACLDVGGVLISASDVEDEISTVLSSISLVVKVETHEEAERIFEQLATAGKVLVPLAPQDWGDEWGQVMDGFGITWEILVPGQMNDNV</sequence>
<dbReference type="Proteomes" id="UP000660801">
    <property type="component" value="Unassembled WGS sequence"/>
</dbReference>
<dbReference type="Gene3D" id="3.10.180.10">
    <property type="entry name" value="2,3-Dihydroxybiphenyl 1,2-Dioxygenase, domain 1"/>
    <property type="match status" value="1"/>
</dbReference>
<dbReference type="Pfam" id="PF06983">
    <property type="entry name" value="3-dmu-9_3-mt"/>
    <property type="match status" value="1"/>
</dbReference>
<dbReference type="PANTHER" id="PTHR33990">
    <property type="entry name" value="PROTEIN YJDN-RELATED"/>
    <property type="match status" value="1"/>
</dbReference>
<keyword evidence="3" id="KW-1185">Reference proteome</keyword>
<dbReference type="AlphaFoldDB" id="A0A917A6P7"/>
<comment type="caution">
    <text evidence="2">The sequence shown here is derived from an EMBL/GenBank/DDBJ whole genome shotgun (WGS) entry which is preliminary data.</text>
</comment>
<dbReference type="RefSeq" id="WP_068991984.1">
    <property type="nucleotide sequence ID" value="NZ_BMJN01000016.1"/>
</dbReference>
<dbReference type="EMBL" id="BMJN01000016">
    <property type="protein sequence ID" value="GGE31537.1"/>
    <property type="molecule type" value="Genomic_DNA"/>
</dbReference>
<protein>
    <submittedName>
        <fullName evidence="2">VOC family protein</fullName>
    </submittedName>
</protein>
<gene>
    <name evidence="2" type="ORF">GCM10011510_11050</name>
</gene>
<organism evidence="2 3">
    <name type="scientific">Streptococcus himalayensis</name>
    <dbReference type="NCBI Taxonomy" id="1888195"/>
    <lineage>
        <taxon>Bacteria</taxon>
        <taxon>Bacillati</taxon>
        <taxon>Bacillota</taxon>
        <taxon>Bacilli</taxon>
        <taxon>Lactobacillales</taxon>
        <taxon>Streptococcaceae</taxon>
        <taxon>Streptococcus</taxon>
    </lineage>
</organism>
<evidence type="ECO:0000313" key="3">
    <source>
        <dbReference type="Proteomes" id="UP000660801"/>
    </source>
</evidence>
<dbReference type="PANTHER" id="PTHR33990:SF1">
    <property type="entry name" value="PROTEIN YJDN"/>
    <property type="match status" value="1"/>
</dbReference>
<feature type="domain" description="PhnB-like" evidence="1">
    <location>
        <begin position="5"/>
        <end position="120"/>
    </location>
</feature>
<accession>A0A917A6P7</accession>
<evidence type="ECO:0000313" key="2">
    <source>
        <dbReference type="EMBL" id="GGE31537.1"/>
    </source>
</evidence>
<reference evidence="2" key="1">
    <citation type="journal article" date="2014" name="Int. J. Syst. Evol. Microbiol.">
        <title>Complete genome sequence of Corynebacterium casei LMG S-19264T (=DSM 44701T), isolated from a smear-ripened cheese.</title>
        <authorList>
            <consortium name="US DOE Joint Genome Institute (JGI-PGF)"/>
            <person name="Walter F."/>
            <person name="Albersmeier A."/>
            <person name="Kalinowski J."/>
            <person name="Ruckert C."/>
        </authorList>
    </citation>
    <scope>NUCLEOTIDE SEQUENCE</scope>
    <source>
        <strain evidence="2">CGMCC 1.15533</strain>
    </source>
</reference>
<evidence type="ECO:0000259" key="1">
    <source>
        <dbReference type="Pfam" id="PF06983"/>
    </source>
</evidence>
<dbReference type="InterPro" id="IPR028973">
    <property type="entry name" value="PhnB-like"/>
</dbReference>
<dbReference type="InterPro" id="IPR029068">
    <property type="entry name" value="Glyas_Bleomycin-R_OHBP_Dase"/>
</dbReference>